<accession>A0A1B6HLT9</accession>
<organism evidence="2">
    <name type="scientific">Homalodisca liturata</name>
    <dbReference type="NCBI Taxonomy" id="320908"/>
    <lineage>
        <taxon>Eukaryota</taxon>
        <taxon>Metazoa</taxon>
        <taxon>Ecdysozoa</taxon>
        <taxon>Arthropoda</taxon>
        <taxon>Hexapoda</taxon>
        <taxon>Insecta</taxon>
        <taxon>Pterygota</taxon>
        <taxon>Neoptera</taxon>
        <taxon>Paraneoptera</taxon>
        <taxon>Hemiptera</taxon>
        <taxon>Auchenorrhyncha</taxon>
        <taxon>Membracoidea</taxon>
        <taxon>Cicadellidae</taxon>
        <taxon>Cicadellinae</taxon>
        <taxon>Proconiini</taxon>
        <taxon>Homalodisca</taxon>
    </lineage>
</organism>
<feature type="compositionally biased region" description="Basic residues" evidence="1">
    <location>
        <begin position="267"/>
        <end position="278"/>
    </location>
</feature>
<feature type="non-terminal residue" evidence="2">
    <location>
        <position position="483"/>
    </location>
</feature>
<feature type="non-terminal residue" evidence="2">
    <location>
        <position position="1"/>
    </location>
</feature>
<reference evidence="2" key="1">
    <citation type="submission" date="2015-11" db="EMBL/GenBank/DDBJ databases">
        <title>De novo transcriptome assembly of four potential Pierce s Disease insect vectors from Arizona vineyards.</title>
        <authorList>
            <person name="Tassone E.E."/>
        </authorList>
    </citation>
    <scope>NUCLEOTIDE SEQUENCE</scope>
</reference>
<feature type="compositionally biased region" description="Low complexity" evidence="1">
    <location>
        <begin position="447"/>
        <end position="458"/>
    </location>
</feature>
<feature type="compositionally biased region" description="Polar residues" evidence="1">
    <location>
        <begin position="224"/>
        <end position="238"/>
    </location>
</feature>
<dbReference type="EMBL" id="GECU01032044">
    <property type="protein sequence ID" value="JAS75662.1"/>
    <property type="molecule type" value="Transcribed_RNA"/>
</dbReference>
<evidence type="ECO:0000313" key="2">
    <source>
        <dbReference type="EMBL" id="JAS75662.1"/>
    </source>
</evidence>
<proteinExistence type="predicted"/>
<dbReference type="AlphaFoldDB" id="A0A1B6HLT9"/>
<evidence type="ECO:0000256" key="1">
    <source>
        <dbReference type="SAM" id="MobiDB-lite"/>
    </source>
</evidence>
<protein>
    <submittedName>
        <fullName evidence="2">Uncharacterized protein</fullName>
    </submittedName>
</protein>
<feature type="compositionally biased region" description="Basic residues" evidence="1">
    <location>
        <begin position="287"/>
        <end position="306"/>
    </location>
</feature>
<feature type="compositionally biased region" description="Basic residues" evidence="1">
    <location>
        <begin position="474"/>
        <end position="483"/>
    </location>
</feature>
<sequence>LLQKMRSDQSWMYPQSIPPHFEDEKTVLELSCAPVTNIIVQQFELCNHEPSVQFGQHLPLPQNLSSSCVCNSTCYPNNLHATSSLSNPQVHPVHINQPNLPYTVYSENVRHIQPVDSLKNRSNVPFIKLEPLEIIDHQPSNKSTTNYSFQLGLPPYPESSDVVYSLNCLSDGSTLPHVKYSESSYENNYIQCLNKVNQYNDHTLENQQISNHNQKLQEDEHCKSSPNPNLKESDNSKLLTSLQKSCKTVKDKYDSRRSRSLSSEKLYHKKKNSIRSRRNSVSPRRYISPRRRRISISPRHRLHSSRSPKIPDARPTSSHTQPLKKSSKTNTLRSDKVHENSSGSNRNKIRDNMMDKIMPLNPEDEFDKEKCTWTRTSPADLYYKAQQYNAEIVHGTEVLSALCDEFENHLLKRAETIRAGLPKYEPLPRKKRISIKKHDCHSCNNNSSSSSSSSSSSDSESDQDDCTKEELEHKKKHPLRLHQ</sequence>
<gene>
    <name evidence="2" type="ORF">g.5621</name>
</gene>
<feature type="region of interest" description="Disordered" evidence="1">
    <location>
        <begin position="213"/>
        <end position="238"/>
    </location>
</feature>
<feature type="region of interest" description="Disordered" evidence="1">
    <location>
        <begin position="438"/>
        <end position="483"/>
    </location>
</feature>
<name>A0A1B6HLT9_9HEMI</name>
<feature type="region of interest" description="Disordered" evidence="1">
    <location>
        <begin position="250"/>
        <end position="352"/>
    </location>
</feature>
<feature type="compositionally biased region" description="Polar residues" evidence="1">
    <location>
        <begin position="315"/>
        <end position="332"/>
    </location>
</feature>